<feature type="non-terminal residue" evidence="1">
    <location>
        <position position="1"/>
    </location>
</feature>
<accession>A0A498KM13</accession>
<evidence type="ECO:0000313" key="2">
    <source>
        <dbReference type="Proteomes" id="UP000290289"/>
    </source>
</evidence>
<dbReference type="AlphaFoldDB" id="A0A498KM13"/>
<comment type="caution">
    <text evidence="1">The sequence shown here is derived from an EMBL/GenBank/DDBJ whole genome shotgun (WGS) entry which is preliminary data.</text>
</comment>
<sequence length="80" mass="9151">GQTREIFSCDGITSSTPPHISHHLYSDTLCTTSCTGHTENSLDKHDNLSLQNFEDMKMNEEKFLIVTGTWVVHHVFLCKW</sequence>
<evidence type="ECO:0000313" key="1">
    <source>
        <dbReference type="EMBL" id="RXI06363.1"/>
    </source>
</evidence>
<protein>
    <submittedName>
        <fullName evidence="1">Uncharacterized protein</fullName>
    </submittedName>
</protein>
<dbReference type="EMBL" id="RDQH01000328">
    <property type="protein sequence ID" value="RXI06363.1"/>
    <property type="molecule type" value="Genomic_DNA"/>
</dbReference>
<gene>
    <name evidence="1" type="ORF">DVH24_018405</name>
</gene>
<proteinExistence type="predicted"/>
<organism evidence="1 2">
    <name type="scientific">Malus domestica</name>
    <name type="common">Apple</name>
    <name type="synonym">Pyrus malus</name>
    <dbReference type="NCBI Taxonomy" id="3750"/>
    <lineage>
        <taxon>Eukaryota</taxon>
        <taxon>Viridiplantae</taxon>
        <taxon>Streptophyta</taxon>
        <taxon>Embryophyta</taxon>
        <taxon>Tracheophyta</taxon>
        <taxon>Spermatophyta</taxon>
        <taxon>Magnoliopsida</taxon>
        <taxon>eudicotyledons</taxon>
        <taxon>Gunneridae</taxon>
        <taxon>Pentapetalae</taxon>
        <taxon>rosids</taxon>
        <taxon>fabids</taxon>
        <taxon>Rosales</taxon>
        <taxon>Rosaceae</taxon>
        <taxon>Amygdaloideae</taxon>
        <taxon>Maleae</taxon>
        <taxon>Malus</taxon>
    </lineage>
</organism>
<dbReference type="Proteomes" id="UP000290289">
    <property type="component" value="Chromosome 2"/>
</dbReference>
<reference evidence="1 2" key="1">
    <citation type="submission" date="2018-10" db="EMBL/GenBank/DDBJ databases">
        <title>A high-quality apple genome assembly.</title>
        <authorList>
            <person name="Hu J."/>
        </authorList>
    </citation>
    <scope>NUCLEOTIDE SEQUENCE [LARGE SCALE GENOMIC DNA]</scope>
    <source>
        <strain evidence="2">cv. HFTH1</strain>
        <tissue evidence="1">Young leaf</tissue>
    </source>
</reference>
<keyword evidence="2" id="KW-1185">Reference proteome</keyword>
<name>A0A498KM13_MALDO</name>